<evidence type="ECO:0000313" key="3">
    <source>
        <dbReference type="Proteomes" id="UP000299102"/>
    </source>
</evidence>
<keyword evidence="3" id="KW-1185">Reference proteome</keyword>
<evidence type="ECO:0000313" key="2">
    <source>
        <dbReference type="EMBL" id="GBP62965.1"/>
    </source>
</evidence>
<feature type="compositionally biased region" description="Basic and acidic residues" evidence="1">
    <location>
        <begin position="1"/>
        <end position="11"/>
    </location>
</feature>
<evidence type="ECO:0000256" key="1">
    <source>
        <dbReference type="SAM" id="MobiDB-lite"/>
    </source>
</evidence>
<gene>
    <name evidence="2" type="ORF">EVAR_95920_1</name>
</gene>
<organism evidence="2 3">
    <name type="scientific">Eumeta variegata</name>
    <name type="common">Bagworm moth</name>
    <name type="synonym">Eumeta japonica</name>
    <dbReference type="NCBI Taxonomy" id="151549"/>
    <lineage>
        <taxon>Eukaryota</taxon>
        <taxon>Metazoa</taxon>
        <taxon>Ecdysozoa</taxon>
        <taxon>Arthropoda</taxon>
        <taxon>Hexapoda</taxon>
        <taxon>Insecta</taxon>
        <taxon>Pterygota</taxon>
        <taxon>Neoptera</taxon>
        <taxon>Endopterygota</taxon>
        <taxon>Lepidoptera</taxon>
        <taxon>Glossata</taxon>
        <taxon>Ditrysia</taxon>
        <taxon>Tineoidea</taxon>
        <taxon>Psychidae</taxon>
        <taxon>Oiketicinae</taxon>
        <taxon>Eumeta</taxon>
    </lineage>
</organism>
<dbReference type="Proteomes" id="UP000299102">
    <property type="component" value="Unassembled WGS sequence"/>
</dbReference>
<reference evidence="2 3" key="1">
    <citation type="journal article" date="2019" name="Commun. Biol.">
        <title>The bagworm genome reveals a unique fibroin gene that provides high tensile strength.</title>
        <authorList>
            <person name="Kono N."/>
            <person name="Nakamura H."/>
            <person name="Ohtoshi R."/>
            <person name="Tomita M."/>
            <person name="Numata K."/>
            <person name="Arakawa K."/>
        </authorList>
    </citation>
    <scope>NUCLEOTIDE SEQUENCE [LARGE SCALE GENOMIC DNA]</scope>
</reference>
<name>A0A4C1XL68_EUMVA</name>
<dbReference type="AlphaFoldDB" id="A0A4C1XL68"/>
<accession>A0A4C1XL68</accession>
<dbReference type="EMBL" id="BGZK01000854">
    <property type="protein sequence ID" value="GBP62965.1"/>
    <property type="molecule type" value="Genomic_DNA"/>
</dbReference>
<proteinExistence type="predicted"/>
<feature type="region of interest" description="Disordered" evidence="1">
    <location>
        <begin position="1"/>
        <end position="22"/>
    </location>
</feature>
<comment type="caution">
    <text evidence="2">The sequence shown here is derived from an EMBL/GenBank/DDBJ whole genome shotgun (WGS) entry which is preliminary data.</text>
</comment>
<sequence length="68" mass="7836">MIPRSRPESEPKGGPLTECKMKEIDIKRETEIQNRGRDSDRDLDFVMRRATRYRNSFYVDASGATGLS</sequence>
<protein>
    <submittedName>
        <fullName evidence="2">Uncharacterized protein</fullName>
    </submittedName>
</protein>